<protein>
    <recommendedName>
        <fullName evidence="1">DUF7661 domain-containing protein</fullName>
    </recommendedName>
</protein>
<reference evidence="2 3" key="1">
    <citation type="submission" date="2023-03" db="EMBL/GenBank/DDBJ databases">
        <title>Draft assemblies of triclosan tolerant bacteria isolated from returned activated sludge.</title>
        <authorList>
            <person name="Van Hamelsveld S."/>
        </authorList>
    </citation>
    <scope>NUCLEOTIDE SEQUENCE [LARGE SCALE GENOMIC DNA]</scope>
    <source>
        <strain evidence="2 3">GW210010_S58</strain>
    </source>
</reference>
<accession>A0ABT6AT61</accession>
<name>A0ABT6AT61_9BURK</name>
<keyword evidence="3" id="KW-1185">Reference proteome</keyword>
<dbReference type="Proteomes" id="UP001216674">
    <property type="component" value="Unassembled WGS sequence"/>
</dbReference>
<evidence type="ECO:0000259" key="1">
    <source>
        <dbReference type="Pfam" id="PF24697"/>
    </source>
</evidence>
<dbReference type="RefSeq" id="WP_276266482.1">
    <property type="nucleotide sequence ID" value="NZ_JARJLM010000386.1"/>
</dbReference>
<evidence type="ECO:0000313" key="3">
    <source>
        <dbReference type="Proteomes" id="UP001216674"/>
    </source>
</evidence>
<organism evidence="2 3">
    <name type="scientific">Cupriavidus basilensis</name>
    <dbReference type="NCBI Taxonomy" id="68895"/>
    <lineage>
        <taxon>Bacteria</taxon>
        <taxon>Pseudomonadati</taxon>
        <taxon>Pseudomonadota</taxon>
        <taxon>Betaproteobacteria</taxon>
        <taxon>Burkholderiales</taxon>
        <taxon>Burkholderiaceae</taxon>
        <taxon>Cupriavidus</taxon>
    </lineage>
</organism>
<comment type="caution">
    <text evidence="2">The sequence shown here is derived from an EMBL/GenBank/DDBJ whole genome shotgun (WGS) entry which is preliminary data.</text>
</comment>
<dbReference type="Pfam" id="PF24697">
    <property type="entry name" value="DUF7661"/>
    <property type="match status" value="1"/>
</dbReference>
<dbReference type="EMBL" id="JARJLM010000386">
    <property type="protein sequence ID" value="MDF3835802.1"/>
    <property type="molecule type" value="Genomic_DNA"/>
</dbReference>
<proteinExistence type="predicted"/>
<gene>
    <name evidence="2" type="ORF">P3W85_23035</name>
</gene>
<sequence>MRYDIFGNYQIEVRRVESKWRVFRMGNGSAVEIYDLVIPSDVLADEVEGYLNDLLHEDAICGRVIRQL</sequence>
<dbReference type="InterPro" id="IPR056078">
    <property type="entry name" value="DUF7661"/>
</dbReference>
<evidence type="ECO:0000313" key="2">
    <source>
        <dbReference type="EMBL" id="MDF3835802.1"/>
    </source>
</evidence>
<feature type="domain" description="DUF7661" evidence="1">
    <location>
        <begin position="1"/>
        <end position="60"/>
    </location>
</feature>